<keyword evidence="2" id="KW-0863">Zinc-finger</keyword>
<name>A0A835B0G9_9POAL</name>
<dbReference type="GO" id="GO:0008270">
    <property type="term" value="F:zinc ion binding"/>
    <property type="evidence" value="ECO:0007669"/>
    <property type="project" value="UniProtKB-KW"/>
</dbReference>
<dbReference type="InterPro" id="IPR049914">
    <property type="entry name" value="PHD1-3/5-6"/>
</dbReference>
<reference evidence="6" key="1">
    <citation type="submission" date="2020-07" db="EMBL/GenBank/DDBJ databases">
        <title>Genome sequence and genetic diversity analysis of an under-domesticated orphan crop, white fonio (Digitaria exilis).</title>
        <authorList>
            <person name="Bennetzen J.L."/>
            <person name="Chen S."/>
            <person name="Ma X."/>
            <person name="Wang X."/>
            <person name="Yssel A.E.J."/>
            <person name="Chaluvadi S.R."/>
            <person name="Johnson M."/>
            <person name="Gangashetty P."/>
            <person name="Hamidou F."/>
            <person name="Sanogo M.D."/>
            <person name="Zwaenepoel A."/>
            <person name="Wallace J."/>
            <person name="Van De Peer Y."/>
            <person name="Van Deynze A."/>
        </authorList>
    </citation>
    <scope>NUCLEOTIDE SEQUENCE</scope>
    <source>
        <tissue evidence="6">Leaves</tissue>
    </source>
</reference>
<dbReference type="Gene3D" id="3.30.40.10">
    <property type="entry name" value="Zinc/RING finger domain, C3HC4 (zinc finger)"/>
    <property type="match status" value="1"/>
</dbReference>
<dbReference type="Proteomes" id="UP000636709">
    <property type="component" value="Unassembled WGS sequence"/>
</dbReference>
<dbReference type="InterPro" id="IPR019786">
    <property type="entry name" value="Zinc_finger_PHD-type_CS"/>
</dbReference>
<dbReference type="InterPro" id="IPR011011">
    <property type="entry name" value="Znf_FYVE_PHD"/>
</dbReference>
<protein>
    <recommendedName>
        <fullName evidence="8">Zinc finger PHD-type domain-containing protein</fullName>
    </recommendedName>
</protein>
<comment type="caution">
    <text evidence="6">The sequence shown here is derived from an EMBL/GenBank/DDBJ whole genome shotgun (WGS) entry which is preliminary data.</text>
</comment>
<proteinExistence type="predicted"/>
<dbReference type="AlphaFoldDB" id="A0A835B0G9"/>
<evidence type="ECO:0000256" key="2">
    <source>
        <dbReference type="ARBA" id="ARBA00022771"/>
    </source>
</evidence>
<keyword evidence="4" id="KW-0805">Transcription regulation</keyword>
<dbReference type="PANTHER" id="PTHR33304">
    <property type="match status" value="1"/>
</dbReference>
<evidence type="ECO:0000256" key="4">
    <source>
        <dbReference type="ARBA" id="ARBA00023015"/>
    </source>
</evidence>
<dbReference type="OrthoDB" id="611115at2759"/>
<evidence type="ECO:0000256" key="1">
    <source>
        <dbReference type="ARBA" id="ARBA00022723"/>
    </source>
</evidence>
<keyword evidence="5" id="KW-0804">Transcription</keyword>
<accession>A0A835B0G9</accession>
<dbReference type="EMBL" id="JACEFO010002205">
    <property type="protein sequence ID" value="KAF8673561.1"/>
    <property type="molecule type" value="Genomic_DNA"/>
</dbReference>
<dbReference type="GO" id="GO:0140566">
    <property type="term" value="F:histone reader activity"/>
    <property type="evidence" value="ECO:0007669"/>
    <property type="project" value="InterPro"/>
</dbReference>
<dbReference type="InterPro" id="IPR013083">
    <property type="entry name" value="Znf_RING/FYVE/PHD"/>
</dbReference>
<keyword evidence="7" id="KW-1185">Reference proteome</keyword>
<evidence type="ECO:0008006" key="8">
    <source>
        <dbReference type="Google" id="ProtNLM"/>
    </source>
</evidence>
<keyword evidence="3" id="KW-0862">Zinc</keyword>
<dbReference type="GO" id="GO:0034244">
    <property type="term" value="P:negative regulation of transcription elongation by RNA polymerase II"/>
    <property type="evidence" value="ECO:0007669"/>
    <property type="project" value="InterPro"/>
</dbReference>
<gene>
    <name evidence="6" type="ORF">HU200_048645</name>
</gene>
<dbReference type="PROSITE" id="PS01359">
    <property type="entry name" value="ZF_PHD_1"/>
    <property type="match status" value="1"/>
</dbReference>
<evidence type="ECO:0000256" key="5">
    <source>
        <dbReference type="ARBA" id="ARBA00023163"/>
    </source>
</evidence>
<keyword evidence="1" id="KW-0479">Metal-binding</keyword>
<dbReference type="PANTHER" id="PTHR33304:SF55">
    <property type="entry name" value="ZINC FINGER PHD-TYPE DOMAIN-CONTAINING PROTEIN"/>
    <property type="match status" value="1"/>
</dbReference>
<evidence type="ECO:0000313" key="6">
    <source>
        <dbReference type="EMBL" id="KAF8673561.1"/>
    </source>
</evidence>
<sequence>MQNVVCEICGDIGFRPLLLCCRDCHCSATHQYCLENVIYDASLIEWLCYECLQRRGEVTRIRSIEKVPCERPLVSNHAQFGSIIHQPIAKRVESEIDAGPWRNSESQSSMKKYASLKKIYSSQNKSNMLPMGNCTNIEGLVTEITAHTSAKASYSCEIIKTEAAKSDSGKNLLADHENPDTFNIKQPSPLIMNCLGTSGDTDQCHLLEAMEELACKSKKTLTPLTESFQGIVTNRENLILGSTTEHRNAVLEQSGGKSDRMNNSGANHDNRIIEHSSVGCKNMKVKSSSAKENKIVVGADKNKYRAAGSLRNNMDKFEVHGDSNNNIIDSLMPEGEKEEIRLQSDYSVGYELPPRNMAATVPQLSTLENDVVDKIKPHSPNDGCEEVLPCHGIKNTPTVQERSADSIVISSISQHGTTEASASSERLTECQKGYNIVHVICIFFLELYTPYC</sequence>
<evidence type="ECO:0000256" key="3">
    <source>
        <dbReference type="ARBA" id="ARBA00022833"/>
    </source>
</evidence>
<dbReference type="SUPFAM" id="SSF57903">
    <property type="entry name" value="FYVE/PHD zinc finger"/>
    <property type="match status" value="1"/>
</dbReference>
<evidence type="ECO:0000313" key="7">
    <source>
        <dbReference type="Proteomes" id="UP000636709"/>
    </source>
</evidence>
<organism evidence="6 7">
    <name type="scientific">Digitaria exilis</name>
    <dbReference type="NCBI Taxonomy" id="1010633"/>
    <lineage>
        <taxon>Eukaryota</taxon>
        <taxon>Viridiplantae</taxon>
        <taxon>Streptophyta</taxon>
        <taxon>Embryophyta</taxon>
        <taxon>Tracheophyta</taxon>
        <taxon>Spermatophyta</taxon>
        <taxon>Magnoliopsida</taxon>
        <taxon>Liliopsida</taxon>
        <taxon>Poales</taxon>
        <taxon>Poaceae</taxon>
        <taxon>PACMAD clade</taxon>
        <taxon>Panicoideae</taxon>
        <taxon>Panicodae</taxon>
        <taxon>Paniceae</taxon>
        <taxon>Anthephorinae</taxon>
        <taxon>Digitaria</taxon>
    </lineage>
</organism>